<protein>
    <submittedName>
        <fullName evidence="2">Transglutaminase-like domain-containing protein</fullName>
    </submittedName>
</protein>
<dbReference type="InterPro" id="IPR038765">
    <property type="entry name" value="Papain-like_cys_pep_sf"/>
</dbReference>
<evidence type="ECO:0000259" key="1">
    <source>
        <dbReference type="SMART" id="SM00460"/>
    </source>
</evidence>
<dbReference type="SUPFAM" id="SSF54001">
    <property type="entry name" value="Cysteine proteinases"/>
    <property type="match status" value="1"/>
</dbReference>
<dbReference type="RefSeq" id="WP_342373484.1">
    <property type="nucleotide sequence ID" value="NZ_CP115965.1"/>
</dbReference>
<dbReference type="InterPro" id="IPR002931">
    <property type="entry name" value="Transglutaminase-like"/>
</dbReference>
<evidence type="ECO:0000313" key="3">
    <source>
        <dbReference type="Proteomes" id="UP001434337"/>
    </source>
</evidence>
<keyword evidence="3" id="KW-1185">Reference proteome</keyword>
<dbReference type="Pfam" id="PF01841">
    <property type="entry name" value="Transglut_core"/>
    <property type="match status" value="1"/>
</dbReference>
<evidence type="ECO:0000313" key="2">
    <source>
        <dbReference type="EMBL" id="WZX00102.1"/>
    </source>
</evidence>
<proteinExistence type="predicted"/>
<dbReference type="Gene3D" id="2.60.40.2250">
    <property type="match status" value="1"/>
</dbReference>
<gene>
    <name evidence="2" type="ORF">PCC79_07950</name>
</gene>
<dbReference type="EMBL" id="CP115965">
    <property type="protein sequence ID" value="WZX00102.1"/>
    <property type="molecule type" value="Genomic_DNA"/>
</dbReference>
<dbReference type="Proteomes" id="UP001434337">
    <property type="component" value="Chromosome"/>
</dbReference>
<accession>A0ABZ3CCQ7</accession>
<dbReference type="PANTHER" id="PTHR33490:SF12">
    <property type="entry name" value="BLL5557 PROTEIN"/>
    <property type="match status" value="1"/>
</dbReference>
<dbReference type="SMART" id="SM00460">
    <property type="entry name" value="TGc"/>
    <property type="match status" value="1"/>
</dbReference>
<sequence>MTEQTGTDVNVHIEAKAETPAELVFAVAVAHGPIVTNEVLALTVGGEPIDLSEVAAPDGGRLHVAKIPAGPITFDYRATTDGSASAEPVSGIEEIEFRRPSRYAESDKLGIIASKRFAGLEGQEQINAIADWVHDNLFYVSGSSAPTDGAVDTYLAQQGVCRDFAHLTIAMTRACGFPARLVAVYAPGLDPMDFHAVAEVAHEGRWQVVDSTRMAPRQSLVRIVNGRDASDTAFLTVQSGQVEFGDVQVMCVRHEGLPTEDPDAVVYLGSTAP</sequence>
<organism evidence="2 3">
    <name type="scientific">Propioniciclava soli</name>
    <dbReference type="NCBI Taxonomy" id="2775081"/>
    <lineage>
        <taxon>Bacteria</taxon>
        <taxon>Bacillati</taxon>
        <taxon>Actinomycetota</taxon>
        <taxon>Actinomycetes</taxon>
        <taxon>Propionibacteriales</taxon>
        <taxon>Propionibacteriaceae</taxon>
        <taxon>Propioniciclava</taxon>
    </lineage>
</organism>
<name>A0ABZ3CCQ7_9ACTN</name>
<dbReference type="Gene3D" id="3.10.620.30">
    <property type="match status" value="1"/>
</dbReference>
<dbReference type="PANTHER" id="PTHR33490">
    <property type="entry name" value="BLR5614 PROTEIN-RELATED"/>
    <property type="match status" value="1"/>
</dbReference>
<feature type="domain" description="Transglutaminase-like" evidence="1">
    <location>
        <begin position="153"/>
        <end position="213"/>
    </location>
</feature>
<reference evidence="2 3" key="1">
    <citation type="journal article" date="2023" name="Environ Microbiome">
        <title>A coral-associated actinobacterium mitigates coral bleaching under heat stress.</title>
        <authorList>
            <person name="Li J."/>
            <person name="Zou Y."/>
            <person name="Li Q."/>
            <person name="Zhang J."/>
            <person name="Bourne D.G."/>
            <person name="Lyu Y."/>
            <person name="Liu C."/>
            <person name="Zhang S."/>
        </authorList>
    </citation>
    <scope>NUCLEOTIDE SEQUENCE [LARGE SCALE GENOMIC DNA]</scope>
    <source>
        <strain evidence="2 3">SCSIO 13291</strain>
    </source>
</reference>